<proteinExistence type="predicted"/>
<sequence>MTQSGVRKTVRHAPRWVGSQLSAARLLAAAKAALAVAIAWTVAGYLPGVANEYPYYAPLGALVSMYPTLMSSVRNALQTLGGLFVAIVLAGAVLLVSAPNVLTISLAVGVGALVAATGVFGANREYIPVTALFVLIVGGPNADGYSIGYLEQISLGIVIGLAVNLLILPPLTLDAVGRQLSHYRGRLAGHLSDLAEALTDTWPPERGDWASRGDELIALTRDVHDALFHAEDSRKGNPRARIHRRDLASDRDDLAALETVTFHVRDITDVLAGAAWGAPIALELRPELRPSLGRALLAVAAVLTGWESGRDGEAVLTDSGAFETAETAVAQLTAELDTRQDATPATAMGAATAISLDLTRILAALRPRLARTAT</sequence>
<keyword evidence="3" id="KW-1185">Reference proteome</keyword>
<name>A0ABY2IDI7_9MICO</name>
<accession>A0ABY2IDI7</accession>
<keyword evidence="1" id="KW-1133">Transmembrane helix</keyword>
<evidence type="ECO:0000256" key="1">
    <source>
        <dbReference type="SAM" id="Phobius"/>
    </source>
</evidence>
<feature type="transmembrane region" description="Helical" evidence="1">
    <location>
        <begin position="153"/>
        <end position="176"/>
    </location>
</feature>
<dbReference type="EMBL" id="SOFG01000015">
    <property type="protein sequence ID" value="TFB86222.1"/>
    <property type="molecule type" value="Genomic_DNA"/>
</dbReference>
<reference evidence="2 3" key="1">
    <citation type="submission" date="2019-03" db="EMBL/GenBank/DDBJ databases">
        <title>Genomics of glacier-inhabiting Cryobacterium strains.</title>
        <authorList>
            <person name="Liu Q."/>
            <person name="Xin Y.-H."/>
        </authorList>
    </citation>
    <scope>NUCLEOTIDE SEQUENCE [LARGE SCALE GENOMIC DNA]</scope>
    <source>
        <strain evidence="2 3">MDB2-B</strain>
    </source>
</reference>
<evidence type="ECO:0000313" key="2">
    <source>
        <dbReference type="EMBL" id="TFB86222.1"/>
    </source>
</evidence>
<dbReference type="RefSeq" id="WP_134535058.1">
    <property type="nucleotide sequence ID" value="NZ_SOFG01000015.1"/>
</dbReference>
<comment type="caution">
    <text evidence="2">The sequence shown here is derived from an EMBL/GenBank/DDBJ whole genome shotgun (WGS) entry which is preliminary data.</text>
</comment>
<feature type="transmembrane region" description="Helical" evidence="1">
    <location>
        <begin position="21"/>
        <end position="43"/>
    </location>
</feature>
<feature type="transmembrane region" description="Helical" evidence="1">
    <location>
        <begin position="129"/>
        <end position="147"/>
    </location>
</feature>
<gene>
    <name evidence="2" type="ORF">E3O44_12240</name>
</gene>
<protein>
    <submittedName>
        <fullName evidence="2">FUSC family protein</fullName>
    </submittedName>
</protein>
<keyword evidence="1" id="KW-0812">Transmembrane</keyword>
<keyword evidence="1" id="KW-0472">Membrane</keyword>
<evidence type="ECO:0000313" key="3">
    <source>
        <dbReference type="Proteomes" id="UP000297608"/>
    </source>
</evidence>
<organism evidence="2 3">
    <name type="scientific">Cryobacterium algoricola</name>
    <dbReference type="NCBI Taxonomy" id="1259183"/>
    <lineage>
        <taxon>Bacteria</taxon>
        <taxon>Bacillati</taxon>
        <taxon>Actinomycetota</taxon>
        <taxon>Actinomycetes</taxon>
        <taxon>Micrococcales</taxon>
        <taxon>Microbacteriaceae</taxon>
        <taxon>Cryobacterium</taxon>
    </lineage>
</organism>
<dbReference type="Proteomes" id="UP000297608">
    <property type="component" value="Unassembled WGS sequence"/>
</dbReference>
<feature type="transmembrane region" description="Helical" evidence="1">
    <location>
        <begin position="80"/>
        <end position="98"/>
    </location>
</feature>
<feature type="transmembrane region" description="Helical" evidence="1">
    <location>
        <begin position="104"/>
        <end position="122"/>
    </location>
</feature>